<feature type="compositionally biased region" description="Basic and acidic residues" evidence="1">
    <location>
        <begin position="83"/>
        <end position="92"/>
    </location>
</feature>
<dbReference type="OrthoDB" id="37659at2759"/>
<feature type="compositionally biased region" description="Low complexity" evidence="1">
    <location>
        <begin position="162"/>
        <end position="176"/>
    </location>
</feature>
<evidence type="ECO:0000313" key="3">
    <source>
        <dbReference type="Proteomes" id="UP000594364"/>
    </source>
</evidence>
<protein>
    <submittedName>
        <fullName evidence="2">Uncharacterized protein</fullName>
    </submittedName>
</protein>
<name>A0A7S9KJM1_EPIFF</name>
<dbReference type="Proteomes" id="UP000594364">
    <property type="component" value="Chromosome 1"/>
</dbReference>
<gene>
    <name evidence="2" type="ORF">C2857_000700</name>
</gene>
<evidence type="ECO:0000313" key="2">
    <source>
        <dbReference type="EMBL" id="QPG93552.1"/>
    </source>
</evidence>
<proteinExistence type="predicted"/>
<feature type="compositionally biased region" description="Low complexity" evidence="1">
    <location>
        <begin position="95"/>
        <end position="104"/>
    </location>
</feature>
<organism evidence="2 3">
    <name type="scientific">Epichloe festucae (strain Fl1)</name>
    <dbReference type="NCBI Taxonomy" id="877507"/>
    <lineage>
        <taxon>Eukaryota</taxon>
        <taxon>Fungi</taxon>
        <taxon>Dikarya</taxon>
        <taxon>Ascomycota</taxon>
        <taxon>Pezizomycotina</taxon>
        <taxon>Sordariomycetes</taxon>
        <taxon>Hypocreomycetidae</taxon>
        <taxon>Hypocreales</taxon>
        <taxon>Clavicipitaceae</taxon>
        <taxon>Epichloe</taxon>
    </lineage>
</organism>
<feature type="compositionally biased region" description="Pro residues" evidence="1">
    <location>
        <begin position="105"/>
        <end position="116"/>
    </location>
</feature>
<feature type="region of interest" description="Disordered" evidence="1">
    <location>
        <begin position="63"/>
        <end position="187"/>
    </location>
</feature>
<sequence>MTVVHPSDAHEVWDGQSRHPLREIARHLPAMANHTTYKFGPKINAASQRAYSGRAAAAAAAAAAAPSATSNPTTADGDATILLDRKRQDGRHTRPTASPPGEETAPPPPPPPPPGPRVITGPAEQVPVSSYDYEATGSSGAIPTVDSPFNFPAGRLPPPSPRARQQQQQQQQQQHPSYPPNPPSLLAHGITEQAWRSFLDTVSAFLTAKVSDRVIAHAADVAKSLGEPHVNYGKSLANHAKTVGRQIARDARRLNLWRVAANVIGGAVSIPVHAALGAVHAISAIPSTALAAVSKTPKTPLQRAATYSAVASKDWLNARGLHAVLLDTRQLAEVVRVPPDTLLDIAAEGGRTGGAAGTMGALEGHLEKLSVSEDKAVVLSAQSLWLVLVPLVAEIDGSK</sequence>
<keyword evidence="3" id="KW-1185">Reference proteome</keyword>
<dbReference type="EMBL" id="CP031385">
    <property type="protein sequence ID" value="QPG93552.1"/>
    <property type="molecule type" value="Genomic_DNA"/>
</dbReference>
<dbReference type="AlphaFoldDB" id="A0A7S9KJM1"/>
<reference evidence="2 3" key="1">
    <citation type="journal article" date="2018" name="PLoS Genet.">
        <title>Repeat elements organise 3D genome structure and mediate transcription in the filamentous fungus Epichloe festucae.</title>
        <authorList>
            <person name="Winter D.J."/>
            <person name="Ganley A.R.D."/>
            <person name="Young C.A."/>
            <person name="Liachko I."/>
            <person name="Schardl C.L."/>
            <person name="Dupont P.Y."/>
            <person name="Berry D."/>
            <person name="Ram A."/>
            <person name="Scott B."/>
            <person name="Cox M.P."/>
        </authorList>
    </citation>
    <scope>NUCLEOTIDE SEQUENCE [LARGE SCALE GENOMIC DNA]</scope>
    <source>
        <strain evidence="2 3">Fl1</strain>
    </source>
</reference>
<evidence type="ECO:0000256" key="1">
    <source>
        <dbReference type="SAM" id="MobiDB-lite"/>
    </source>
</evidence>
<accession>A0A7S9KJM1</accession>